<proteinExistence type="predicted"/>
<dbReference type="AlphaFoldDB" id="A0A0A2VY70"/>
<dbReference type="OrthoDB" id="419598at2759"/>
<organism evidence="1 2">
    <name type="scientific">Beauveria bassiana D1-5</name>
    <dbReference type="NCBI Taxonomy" id="1245745"/>
    <lineage>
        <taxon>Eukaryota</taxon>
        <taxon>Fungi</taxon>
        <taxon>Dikarya</taxon>
        <taxon>Ascomycota</taxon>
        <taxon>Pezizomycotina</taxon>
        <taxon>Sordariomycetes</taxon>
        <taxon>Hypocreomycetidae</taxon>
        <taxon>Hypocreales</taxon>
        <taxon>Cordycipitaceae</taxon>
        <taxon>Beauveria</taxon>
    </lineage>
</organism>
<dbReference type="Proteomes" id="UP000030106">
    <property type="component" value="Unassembled WGS sequence"/>
</dbReference>
<dbReference type="EMBL" id="ANFO01000924">
    <property type="protein sequence ID" value="KGQ05654.1"/>
    <property type="molecule type" value="Genomic_DNA"/>
</dbReference>
<comment type="caution">
    <text evidence="1">The sequence shown here is derived from an EMBL/GenBank/DDBJ whole genome shotgun (WGS) entry which is preliminary data.</text>
</comment>
<reference evidence="1 2" key="1">
    <citation type="submission" date="2012-10" db="EMBL/GenBank/DDBJ databases">
        <title>Genome sequencing and analysis of entomopathogenic fungi Beauveria bassiana D1-5.</title>
        <authorList>
            <person name="Li Q."/>
            <person name="Wang L."/>
            <person name="Zhang Z."/>
            <person name="Wang Q."/>
            <person name="Ren J."/>
            <person name="Wang M."/>
            <person name="Xu W."/>
            <person name="Wang J."/>
            <person name="Lu Y."/>
            <person name="Du Q."/>
            <person name="Sun Z."/>
        </authorList>
    </citation>
    <scope>NUCLEOTIDE SEQUENCE [LARGE SCALE GENOMIC DNA]</scope>
    <source>
        <strain evidence="1 2">D1-5</strain>
    </source>
</reference>
<sequence length="215" mass="23583">MLNNDLEIVDVKNLAEGAKLDVALCAVAEGGRVPPGWRGIALRNSVGTGAPALYDRQYDPGANVDARAGRRGRWPRPLTVLPENEADKTRLRLSSSVNRSIYLESLMVVQNNMFESGKCVMGITDADWTVMCESGRRRYEEGLTLAEGQHGKVRQDAVRAGVLLDALHVETKVHNKLLCLPQRDLDEATKDVITLAEVLKQRAERMAKEAGSSCS</sequence>
<evidence type="ECO:0000313" key="1">
    <source>
        <dbReference type="EMBL" id="KGQ05654.1"/>
    </source>
</evidence>
<name>A0A0A2VY70_BEABA</name>
<dbReference type="STRING" id="1245745.A0A0A2VY70"/>
<accession>A0A0A2VY70</accession>
<evidence type="ECO:0000313" key="2">
    <source>
        <dbReference type="Proteomes" id="UP000030106"/>
    </source>
</evidence>
<protein>
    <submittedName>
        <fullName evidence="1">Uncharacterized protein</fullName>
    </submittedName>
</protein>
<gene>
    <name evidence="1" type="ORF">BBAD15_g9084</name>
</gene>
<dbReference type="HOGENOM" id="CLU_1283047_0_0_1"/>